<feature type="region of interest" description="Disordered" evidence="6">
    <location>
        <begin position="145"/>
        <end position="169"/>
    </location>
</feature>
<feature type="region of interest" description="Disordered" evidence="6">
    <location>
        <begin position="64"/>
        <end position="130"/>
    </location>
</feature>
<feature type="compositionally biased region" description="Polar residues" evidence="6">
    <location>
        <begin position="709"/>
        <end position="718"/>
    </location>
</feature>
<feature type="region of interest" description="Disordered" evidence="6">
    <location>
        <begin position="1"/>
        <end position="47"/>
    </location>
</feature>
<dbReference type="SUPFAM" id="SSF47459">
    <property type="entry name" value="HLH, helix-loop-helix DNA-binding domain"/>
    <property type="match status" value="1"/>
</dbReference>
<name>A0A0P9EWM5_RHOGW</name>
<keyword evidence="4" id="KW-0804">Transcription</keyword>
<proteinExistence type="predicted"/>
<dbReference type="InterPro" id="IPR011598">
    <property type="entry name" value="bHLH_dom"/>
</dbReference>
<dbReference type="Pfam" id="PF00010">
    <property type="entry name" value="HLH"/>
    <property type="match status" value="1"/>
</dbReference>
<feature type="compositionally biased region" description="Basic and acidic residues" evidence="6">
    <location>
        <begin position="518"/>
        <end position="535"/>
    </location>
</feature>
<feature type="compositionally biased region" description="Low complexity" evidence="6">
    <location>
        <begin position="321"/>
        <end position="377"/>
    </location>
</feature>
<dbReference type="GO" id="GO:0000981">
    <property type="term" value="F:DNA-binding transcription factor activity, RNA polymerase II-specific"/>
    <property type="evidence" value="ECO:0007669"/>
    <property type="project" value="TreeGrafter"/>
</dbReference>
<dbReference type="SMART" id="SM00353">
    <property type="entry name" value="HLH"/>
    <property type="match status" value="1"/>
</dbReference>
<feature type="compositionally biased region" description="Low complexity" evidence="6">
    <location>
        <begin position="719"/>
        <end position="738"/>
    </location>
</feature>
<dbReference type="OrthoDB" id="2529853at2759"/>
<feature type="compositionally biased region" description="Low complexity" evidence="6">
    <location>
        <begin position="582"/>
        <end position="616"/>
    </location>
</feature>
<feature type="compositionally biased region" description="Low complexity" evidence="6">
    <location>
        <begin position="145"/>
        <end position="155"/>
    </location>
</feature>
<feature type="region of interest" description="Disordered" evidence="6">
    <location>
        <begin position="211"/>
        <end position="384"/>
    </location>
</feature>
<dbReference type="Proteomes" id="UP000053890">
    <property type="component" value="Unassembled WGS sequence"/>
</dbReference>
<dbReference type="InterPro" id="IPR036638">
    <property type="entry name" value="HLH_DNA-bd_sf"/>
</dbReference>
<dbReference type="AlphaFoldDB" id="A0A0P9EWM5"/>
<evidence type="ECO:0000256" key="1">
    <source>
        <dbReference type="ARBA" id="ARBA00004123"/>
    </source>
</evidence>
<dbReference type="Gene3D" id="4.10.280.10">
    <property type="entry name" value="Helix-loop-helix DNA-binding domain"/>
    <property type="match status" value="1"/>
</dbReference>
<evidence type="ECO:0000256" key="4">
    <source>
        <dbReference type="ARBA" id="ARBA00023163"/>
    </source>
</evidence>
<gene>
    <name evidence="8" type="ORF">RHOBADRAFT_56554</name>
</gene>
<feature type="domain" description="BHLH" evidence="7">
    <location>
        <begin position="514"/>
        <end position="648"/>
    </location>
</feature>
<dbReference type="STRING" id="578459.A0A0P9EWM5"/>
<evidence type="ECO:0000256" key="3">
    <source>
        <dbReference type="ARBA" id="ARBA00023125"/>
    </source>
</evidence>
<reference evidence="8 9" key="1">
    <citation type="journal article" date="2015" name="Front. Microbiol.">
        <title>Genome sequence of the plant growth promoting endophytic yeast Rhodotorula graminis WP1.</title>
        <authorList>
            <person name="Firrincieli A."/>
            <person name="Otillar R."/>
            <person name="Salamov A."/>
            <person name="Schmutz J."/>
            <person name="Khan Z."/>
            <person name="Redman R.S."/>
            <person name="Fleck N.D."/>
            <person name="Lindquist E."/>
            <person name="Grigoriev I.V."/>
            <person name="Doty S.L."/>
        </authorList>
    </citation>
    <scope>NUCLEOTIDE SEQUENCE [LARGE SCALE GENOMIC DNA]</scope>
    <source>
        <strain evidence="8 9">WP1</strain>
    </source>
</reference>
<protein>
    <recommendedName>
        <fullName evidence="7">BHLH domain-containing protein</fullName>
    </recommendedName>
</protein>
<dbReference type="GO" id="GO:0000978">
    <property type="term" value="F:RNA polymerase II cis-regulatory region sequence-specific DNA binding"/>
    <property type="evidence" value="ECO:0007669"/>
    <property type="project" value="TreeGrafter"/>
</dbReference>
<feature type="compositionally biased region" description="Gly residues" evidence="6">
    <location>
        <begin position="114"/>
        <end position="123"/>
    </location>
</feature>
<dbReference type="PROSITE" id="PS50888">
    <property type="entry name" value="BHLH"/>
    <property type="match status" value="1"/>
</dbReference>
<keyword evidence="3" id="KW-0238">DNA-binding</keyword>
<dbReference type="GeneID" id="28978850"/>
<keyword evidence="2" id="KW-0805">Transcription regulation</keyword>
<evidence type="ECO:0000259" key="7">
    <source>
        <dbReference type="PROSITE" id="PS50888"/>
    </source>
</evidence>
<feature type="compositionally biased region" description="Low complexity" evidence="6">
    <location>
        <begin position="221"/>
        <end position="250"/>
    </location>
</feature>
<accession>A0A0P9EWM5</accession>
<dbReference type="GO" id="GO:0005634">
    <property type="term" value="C:nucleus"/>
    <property type="evidence" value="ECO:0007669"/>
    <property type="project" value="UniProtKB-SubCell"/>
</dbReference>
<feature type="region of interest" description="Disordered" evidence="6">
    <location>
        <begin position="671"/>
        <end position="807"/>
    </location>
</feature>
<organism evidence="8 9">
    <name type="scientific">Rhodotorula graminis (strain WP1)</name>
    <dbReference type="NCBI Taxonomy" id="578459"/>
    <lineage>
        <taxon>Eukaryota</taxon>
        <taxon>Fungi</taxon>
        <taxon>Dikarya</taxon>
        <taxon>Basidiomycota</taxon>
        <taxon>Pucciniomycotina</taxon>
        <taxon>Microbotryomycetes</taxon>
        <taxon>Sporidiobolales</taxon>
        <taxon>Sporidiobolaceae</taxon>
        <taxon>Rhodotorula</taxon>
    </lineage>
</organism>
<sequence length="828" mass="83902">MATFYGHAPASQPPAPDQPIKMQGFPLPHLPGGAPTPHSSSSLPPASQPLAAFAHLYPHLAHQSHLEHHLGHPPQPGQGPGIDPSILLGFTPAGQHQHHQHHHDLATESHYGSLGNGAFGGPHPGTSVLSDADLDFESVLASLGAAAHQQPPQHQQGHHHQPHARAVYGSHEAHTDIFAAGGMFDQAAMHPPPLDGQQLSPRLQLDRMPSYFTQHVPPPQQQQQQQTQPQPQQHESFPSPAVPSSSSSAKPAERGRGTSSKRSASTERTGRTGRTASTGGGSVGKAPRQSRSRSARRSSSAAGYDRDRPSPTSRESGGRRGAAAVAAAAAAAGAASGTGEEGADPSPAATPGSGAGAANGAIGIPVASSSSSSSSAKAAEHASHHQYAMSLPAYPSTSLSGTPSSLPGGAGGGAWGALAAAHPHAFPAHAFNSASPNGGGGGGVQQQQADPATGWRPSPPPGAAASAPPATGLAGRSPTAGGGVKAPGKKGKGLADVQEEDDGKGDQLLEKRRKRRESHNAVERRRRDNINDRIAELSLLVPETFLVPGSPPPDGSASGASVLPPVEEGPASPAIGALSLMSPGPSSAAVLSGSPASAPGAGFATRASAQQQQQSAAAEKLSAQQLAAKEKPNKGVVLAKSVEYIKYLQQMVELSQQHAVELQRQNAALRDALASSSAQNPHALDVHHPASSSFPKSTAASSSYSAQATNPSGSPASPNTHAHANGAATSATALGLALESPDSNGGGGVASGSFFDFGQASEHGQGGDELKHESADGAGEREEEDRCRSAGGGGGRSARAGERAWTPMLEGLDMEALAALKEEDMDQS</sequence>
<comment type="subcellular location">
    <subcellularLocation>
        <location evidence="1">Nucleus</location>
    </subcellularLocation>
</comment>
<feature type="region of interest" description="Disordered" evidence="6">
    <location>
        <begin position="429"/>
        <end position="616"/>
    </location>
</feature>
<evidence type="ECO:0000256" key="6">
    <source>
        <dbReference type="SAM" id="MobiDB-lite"/>
    </source>
</evidence>
<feature type="compositionally biased region" description="Low complexity" evidence="6">
    <location>
        <begin position="690"/>
        <end position="708"/>
    </location>
</feature>
<dbReference type="PANTHER" id="PTHR45776">
    <property type="entry name" value="MIP04163P"/>
    <property type="match status" value="1"/>
</dbReference>
<evidence type="ECO:0000256" key="5">
    <source>
        <dbReference type="ARBA" id="ARBA00023242"/>
    </source>
</evidence>
<dbReference type="RefSeq" id="XP_018267561.1">
    <property type="nucleotide sequence ID" value="XM_018418403.1"/>
</dbReference>
<dbReference type="OMA" id="ENIVEMP"/>
<evidence type="ECO:0000313" key="9">
    <source>
        <dbReference type="Proteomes" id="UP000053890"/>
    </source>
</evidence>
<dbReference type="GO" id="GO:0046983">
    <property type="term" value="F:protein dimerization activity"/>
    <property type="evidence" value="ECO:0007669"/>
    <property type="project" value="InterPro"/>
</dbReference>
<keyword evidence="5" id="KW-0539">Nucleus</keyword>
<evidence type="ECO:0000256" key="2">
    <source>
        <dbReference type="ARBA" id="ARBA00023015"/>
    </source>
</evidence>
<evidence type="ECO:0000313" key="8">
    <source>
        <dbReference type="EMBL" id="KPV71512.1"/>
    </source>
</evidence>
<dbReference type="EMBL" id="KQ474093">
    <property type="protein sequence ID" value="KPV71512.1"/>
    <property type="molecule type" value="Genomic_DNA"/>
</dbReference>
<feature type="compositionally biased region" description="Low complexity" evidence="6">
    <location>
        <begin position="463"/>
        <end position="475"/>
    </location>
</feature>
<feature type="compositionally biased region" description="Low complexity" evidence="6">
    <location>
        <begin position="35"/>
        <end position="47"/>
    </location>
</feature>
<feature type="compositionally biased region" description="Basic and acidic residues" evidence="6">
    <location>
        <begin position="765"/>
        <end position="788"/>
    </location>
</feature>
<dbReference type="PANTHER" id="PTHR45776:SF2">
    <property type="entry name" value="MIP04163P"/>
    <property type="match status" value="1"/>
</dbReference>
<keyword evidence="9" id="KW-1185">Reference proteome</keyword>